<keyword evidence="3" id="KW-1185">Reference proteome</keyword>
<feature type="chain" id="PRO_5018040524" evidence="1">
    <location>
        <begin position="21"/>
        <end position="240"/>
    </location>
</feature>
<feature type="signal peptide" evidence="1">
    <location>
        <begin position="1"/>
        <end position="20"/>
    </location>
</feature>
<evidence type="ECO:0000313" key="2">
    <source>
        <dbReference type="EMBL" id="VDK41558.1"/>
    </source>
</evidence>
<dbReference type="AlphaFoldDB" id="A0A3P6RHN5"/>
<evidence type="ECO:0000256" key="1">
    <source>
        <dbReference type="SAM" id="SignalP"/>
    </source>
</evidence>
<organism evidence="2 3">
    <name type="scientific">Dibothriocephalus latus</name>
    <name type="common">Fish tapeworm</name>
    <name type="synonym">Diphyllobothrium latum</name>
    <dbReference type="NCBI Taxonomy" id="60516"/>
    <lineage>
        <taxon>Eukaryota</taxon>
        <taxon>Metazoa</taxon>
        <taxon>Spiralia</taxon>
        <taxon>Lophotrochozoa</taxon>
        <taxon>Platyhelminthes</taxon>
        <taxon>Cestoda</taxon>
        <taxon>Eucestoda</taxon>
        <taxon>Diphyllobothriidea</taxon>
        <taxon>Diphyllobothriidae</taxon>
        <taxon>Dibothriocephalus</taxon>
    </lineage>
</organism>
<dbReference type="OrthoDB" id="6235976at2759"/>
<dbReference type="EMBL" id="UYRU01007925">
    <property type="protein sequence ID" value="VDK41558.1"/>
    <property type="molecule type" value="Genomic_DNA"/>
</dbReference>
<accession>A0A3P6RHN5</accession>
<keyword evidence="1" id="KW-0732">Signal</keyword>
<proteinExistence type="predicted"/>
<gene>
    <name evidence="2" type="ORF">DILT_LOCUS1260</name>
</gene>
<sequence>MERFLRLHLALAGLFDSSGTDQVFCWADEVVGVATALATEDTQSPAAAATSSSQFVLPYPRADLLRLHCLIDAVRVRHAALPEQRTVEQGACFEKLLNLLEAVDTSAAAATAPESLTDVNSGEGLVHLQISSDLQLLEILELALKLWLYDRLREMRQPTTDKQSSVDAALLIMILHQSTAWSKLLVQLNSEMLQELMKVIKADWTAIRARILSWLKSGFIVDASLLAQLVHIESEAGSDT</sequence>
<reference evidence="2 3" key="1">
    <citation type="submission" date="2018-11" db="EMBL/GenBank/DDBJ databases">
        <authorList>
            <consortium name="Pathogen Informatics"/>
        </authorList>
    </citation>
    <scope>NUCLEOTIDE SEQUENCE [LARGE SCALE GENOMIC DNA]</scope>
</reference>
<dbReference type="Proteomes" id="UP000281553">
    <property type="component" value="Unassembled WGS sequence"/>
</dbReference>
<name>A0A3P6RHN5_DIBLA</name>
<protein>
    <submittedName>
        <fullName evidence="2">Uncharacterized protein</fullName>
    </submittedName>
</protein>
<evidence type="ECO:0000313" key="3">
    <source>
        <dbReference type="Proteomes" id="UP000281553"/>
    </source>
</evidence>